<dbReference type="Proteomes" id="UP000837803">
    <property type="component" value="Unassembled WGS sequence"/>
</dbReference>
<dbReference type="PIRSF" id="PIRSF037442">
    <property type="entry name" value="UCP037442_abhydr"/>
    <property type="match status" value="1"/>
</dbReference>
<sequence>MHAPTDLIIHAQDGYALAARHFPATGRAKGAVQINSGTGIPQRFYRAYATHLAARGYEVFTYDYRGIGASRNGPLKQLAATNLDWGRLDMSAVFDHLLTTFPDLPKTVIGHSMGGQLIGTMTNAAAIDRVVIIAAGTGYWRDMPAGLTKYLMPFLWHVYMPLTMLLCGYANARKIRQGENLPKGVGRQWRKWCLSPTYWQNDIEAGAFSRITAPVAAFTFSDDAIISELATDKLLAHYSAASVAKRSVRPREFGLSKIGHFGFFSRKSAALWPEVQLA</sequence>
<organism evidence="2 3">
    <name type="scientific">Neolewinella maritima</name>
    <dbReference type="NCBI Taxonomy" id="1383882"/>
    <lineage>
        <taxon>Bacteria</taxon>
        <taxon>Pseudomonadati</taxon>
        <taxon>Bacteroidota</taxon>
        <taxon>Saprospiria</taxon>
        <taxon>Saprospirales</taxon>
        <taxon>Lewinellaceae</taxon>
        <taxon>Neolewinella</taxon>
    </lineage>
</organism>
<gene>
    <name evidence="2" type="ORF">LEM8419_00806</name>
</gene>
<dbReference type="EMBL" id="CAKLPZ010000001">
    <property type="protein sequence ID" value="CAH0999506.1"/>
    <property type="molecule type" value="Genomic_DNA"/>
</dbReference>
<dbReference type="Gene3D" id="3.40.50.1820">
    <property type="entry name" value="alpha/beta hydrolase"/>
    <property type="match status" value="1"/>
</dbReference>
<evidence type="ECO:0000313" key="2">
    <source>
        <dbReference type="EMBL" id="CAH0999506.1"/>
    </source>
</evidence>
<reference evidence="2" key="1">
    <citation type="submission" date="2021-12" db="EMBL/GenBank/DDBJ databases">
        <authorList>
            <person name="Rodrigo-Torres L."/>
            <person name="Arahal R. D."/>
            <person name="Lucena T."/>
        </authorList>
    </citation>
    <scope>NUCLEOTIDE SEQUENCE</scope>
    <source>
        <strain evidence="2">CECT 8419</strain>
    </source>
</reference>
<dbReference type="Pfam" id="PF12146">
    <property type="entry name" value="Hydrolase_4"/>
    <property type="match status" value="1"/>
</dbReference>
<keyword evidence="3" id="KW-1185">Reference proteome</keyword>
<name>A0ABN8F607_9BACT</name>
<dbReference type="InterPro" id="IPR029058">
    <property type="entry name" value="AB_hydrolase_fold"/>
</dbReference>
<dbReference type="SUPFAM" id="SSF53474">
    <property type="entry name" value="alpha/beta-Hydrolases"/>
    <property type="match status" value="1"/>
</dbReference>
<accession>A0ABN8F607</accession>
<comment type="caution">
    <text evidence="2">The sequence shown here is derived from an EMBL/GenBank/DDBJ whole genome shotgun (WGS) entry which is preliminary data.</text>
</comment>
<feature type="domain" description="Serine aminopeptidase S33" evidence="1">
    <location>
        <begin position="27"/>
        <end position="239"/>
    </location>
</feature>
<dbReference type="InterPro" id="IPR017208">
    <property type="entry name" value="UCP037442_abhydr"/>
</dbReference>
<protein>
    <recommendedName>
        <fullName evidence="1">Serine aminopeptidase S33 domain-containing protein</fullName>
    </recommendedName>
</protein>
<dbReference type="RefSeq" id="WP_238749686.1">
    <property type="nucleotide sequence ID" value="NZ_CAKLPZ010000001.1"/>
</dbReference>
<dbReference type="InterPro" id="IPR022742">
    <property type="entry name" value="Hydrolase_4"/>
</dbReference>
<evidence type="ECO:0000259" key="1">
    <source>
        <dbReference type="Pfam" id="PF12146"/>
    </source>
</evidence>
<proteinExistence type="predicted"/>
<evidence type="ECO:0000313" key="3">
    <source>
        <dbReference type="Proteomes" id="UP000837803"/>
    </source>
</evidence>